<dbReference type="OrthoDB" id="9821856at2"/>
<dbReference type="PROSITE" id="PS51257">
    <property type="entry name" value="PROKAR_LIPOPROTEIN"/>
    <property type="match status" value="1"/>
</dbReference>
<sequence>MNRYSLVLILAIGLWSGCNKDDDEQDCTPPEYTWNTPTFESQGSWLWVTDTSGAVIARTEAESQSNVLLMAEQCAGHPNLNLLEISSTAAPDNTNRTVFNLISVLNAPDRLSWDTLPSPRPEQWEVAVSGVSSLDELLWPAQSKEIFAGDIFIDPAADLLSFALQVPEGAPAYATLQANGEATPRYLWAPAAGPDAFSFDYDALPAPVQAGPIGLPNAGNWRYRIFGLAPNGEAVLDYSSMPDLVSGSFDPLLPASLPDGFRLLVQEENTFEGLPFAANRYNKIVSTLPGSITASTTAFSMERAGDTLSVSTTGDTPDLYVLRIIDYQGAGPWLNWTIYGTARDFERLVLPQWPEVFAANRSVLLGNGRQTVALLSARSYDSRPTYGQILEAIAQQQTHWEAEQGMLERTRAFQFQP</sequence>
<dbReference type="Proteomes" id="UP000029736">
    <property type="component" value="Unassembled WGS sequence"/>
</dbReference>
<organism evidence="1 2">
    <name type="scientific">Phaeodactylibacter xiamenensis</name>
    <dbReference type="NCBI Taxonomy" id="1524460"/>
    <lineage>
        <taxon>Bacteria</taxon>
        <taxon>Pseudomonadati</taxon>
        <taxon>Bacteroidota</taxon>
        <taxon>Saprospiria</taxon>
        <taxon>Saprospirales</taxon>
        <taxon>Haliscomenobacteraceae</taxon>
        <taxon>Phaeodactylibacter</taxon>
    </lineage>
</organism>
<keyword evidence="2" id="KW-1185">Reference proteome</keyword>
<comment type="caution">
    <text evidence="1">The sequence shown here is derived from an EMBL/GenBank/DDBJ whole genome shotgun (WGS) entry which is preliminary data.</text>
</comment>
<proteinExistence type="predicted"/>
<gene>
    <name evidence="1" type="ORF">IX84_03655</name>
</gene>
<reference evidence="1 2" key="1">
    <citation type="journal article" date="2014" name="Int. J. Syst. Evol. Microbiol.">
        <title>Phaeodactylibacter xiamenensis gen. nov., sp. nov., a member of the family Saprospiraceae isolated from the marine alga Phaeodactylum tricornutum.</title>
        <authorList>
            <person name="Chen Z.Jr."/>
            <person name="Lei X."/>
            <person name="Lai Q."/>
            <person name="Li Y."/>
            <person name="Zhang B."/>
            <person name="Zhang J."/>
            <person name="Zhang H."/>
            <person name="Yang L."/>
            <person name="Zheng W."/>
            <person name="Tian Y."/>
            <person name="Yu Z."/>
            <person name="Xu H.Jr."/>
            <person name="Zheng T."/>
        </authorList>
    </citation>
    <scope>NUCLEOTIDE SEQUENCE [LARGE SCALE GENOMIC DNA]</scope>
    <source>
        <strain evidence="1 2">KD52</strain>
    </source>
</reference>
<evidence type="ECO:0000313" key="1">
    <source>
        <dbReference type="EMBL" id="KGE89417.1"/>
    </source>
</evidence>
<evidence type="ECO:0000313" key="2">
    <source>
        <dbReference type="Proteomes" id="UP000029736"/>
    </source>
</evidence>
<name>A0A098SEP2_9BACT</name>
<dbReference type="EMBL" id="JPOS01000010">
    <property type="protein sequence ID" value="KGE89417.1"/>
    <property type="molecule type" value="Genomic_DNA"/>
</dbReference>
<accession>A0A098SEP2</accession>
<dbReference type="RefSeq" id="WP_044216562.1">
    <property type="nucleotide sequence ID" value="NZ_JBKAGJ010000019.1"/>
</dbReference>
<dbReference type="STRING" id="1524460.IX84_03655"/>
<protein>
    <submittedName>
        <fullName evidence="1">Uncharacterized protein</fullName>
    </submittedName>
</protein>
<dbReference type="AlphaFoldDB" id="A0A098SEP2"/>